<feature type="region of interest" description="Disordered" evidence="1">
    <location>
        <begin position="449"/>
        <end position="478"/>
    </location>
</feature>
<dbReference type="Proteomes" id="UP000299102">
    <property type="component" value="Unassembled WGS sequence"/>
</dbReference>
<dbReference type="EMBL" id="BGZK01001917">
    <property type="protein sequence ID" value="GBP88262.1"/>
    <property type="molecule type" value="Genomic_DNA"/>
</dbReference>
<evidence type="ECO:0000256" key="2">
    <source>
        <dbReference type="SAM" id="Phobius"/>
    </source>
</evidence>
<feature type="region of interest" description="Disordered" evidence="1">
    <location>
        <begin position="391"/>
        <end position="429"/>
    </location>
</feature>
<evidence type="ECO:0000313" key="3">
    <source>
        <dbReference type="EMBL" id="GBP88262.1"/>
    </source>
</evidence>
<name>A0A4C1ZLR2_EUMVA</name>
<keyword evidence="2" id="KW-0472">Membrane</keyword>
<gene>
    <name evidence="3" type="ORF">EVAR_63910_1</name>
</gene>
<protein>
    <submittedName>
        <fullName evidence="3">Uncharacterized protein</fullName>
    </submittedName>
</protein>
<evidence type="ECO:0000256" key="1">
    <source>
        <dbReference type="SAM" id="MobiDB-lite"/>
    </source>
</evidence>
<feature type="region of interest" description="Disordered" evidence="1">
    <location>
        <begin position="306"/>
        <end position="364"/>
    </location>
</feature>
<keyword evidence="4" id="KW-1185">Reference proteome</keyword>
<dbReference type="STRING" id="151549.A0A4C1ZLR2"/>
<comment type="caution">
    <text evidence="3">The sequence shown here is derived from an EMBL/GenBank/DDBJ whole genome shotgun (WGS) entry which is preliminary data.</text>
</comment>
<accession>A0A4C1ZLR2</accession>
<proteinExistence type="predicted"/>
<dbReference type="AlphaFoldDB" id="A0A4C1ZLR2"/>
<keyword evidence="2" id="KW-1133">Transmembrane helix</keyword>
<feature type="compositionally biased region" description="Polar residues" evidence="1">
    <location>
        <begin position="311"/>
        <end position="321"/>
    </location>
</feature>
<feature type="region of interest" description="Disordered" evidence="1">
    <location>
        <begin position="1"/>
        <end position="20"/>
    </location>
</feature>
<evidence type="ECO:0000313" key="4">
    <source>
        <dbReference type="Proteomes" id="UP000299102"/>
    </source>
</evidence>
<dbReference type="OrthoDB" id="7967436at2759"/>
<reference evidence="3 4" key="1">
    <citation type="journal article" date="2019" name="Commun. Biol.">
        <title>The bagworm genome reveals a unique fibroin gene that provides high tensile strength.</title>
        <authorList>
            <person name="Kono N."/>
            <person name="Nakamura H."/>
            <person name="Ohtoshi R."/>
            <person name="Tomita M."/>
            <person name="Numata K."/>
            <person name="Arakawa K."/>
        </authorList>
    </citation>
    <scope>NUCLEOTIDE SEQUENCE [LARGE SCALE GENOMIC DNA]</scope>
</reference>
<keyword evidence="2" id="KW-0812">Transmembrane</keyword>
<sequence length="478" mass="54158">MKLVTKASQKRKIETRGRRRKSWTCAPRHVQVIESKMLCDVRVAKGIPHQRNITKEHQMDGVVCIQQNAAGGARRDNTMRYKIIWLVIVTAQCGVDLAATISYASDIWHTRVQSGESSVLTLNIYALKYSSTVRQERDSEFSAYSREKDGRKGSRLREAAISHLLERIGHWSGREIARSVLSLTRSAQAEHDSLKCKRERGTSDKEAQSASAFGSVRHLSVSYLNALSPCGLRGRHAQRCRQPDCRHNVCHPYHAGDVYAFRLNFLLHGILFLAILVNTFKGRIFEELEFQSTIFRNEMKTSSVRLPRARINSTSGSNVNNPPARERSFRNKVDFTDETTKGNTTASPSPEAETPKDDKKQTRTVNFPTSLMSLPQRLENIMAEQQRKLDESVIDTVPNRGSPARAPNDDDQTRPSTSSVSRLEERRDTNTTLIAQLPWSYIPTPVNHMRDQLPPDEELPPVPVPDYTLHPTYRKACE</sequence>
<feature type="transmembrane region" description="Helical" evidence="2">
    <location>
        <begin position="83"/>
        <end position="104"/>
    </location>
</feature>
<organism evidence="3 4">
    <name type="scientific">Eumeta variegata</name>
    <name type="common">Bagworm moth</name>
    <name type="synonym">Eumeta japonica</name>
    <dbReference type="NCBI Taxonomy" id="151549"/>
    <lineage>
        <taxon>Eukaryota</taxon>
        <taxon>Metazoa</taxon>
        <taxon>Ecdysozoa</taxon>
        <taxon>Arthropoda</taxon>
        <taxon>Hexapoda</taxon>
        <taxon>Insecta</taxon>
        <taxon>Pterygota</taxon>
        <taxon>Neoptera</taxon>
        <taxon>Endopterygota</taxon>
        <taxon>Lepidoptera</taxon>
        <taxon>Glossata</taxon>
        <taxon>Ditrysia</taxon>
        <taxon>Tineoidea</taxon>
        <taxon>Psychidae</taxon>
        <taxon>Oiketicinae</taxon>
        <taxon>Eumeta</taxon>
    </lineage>
</organism>
<feature type="compositionally biased region" description="Basic and acidic residues" evidence="1">
    <location>
        <begin position="324"/>
        <end position="340"/>
    </location>
</feature>